<evidence type="ECO:0000256" key="4">
    <source>
        <dbReference type="ARBA" id="ARBA00022722"/>
    </source>
</evidence>
<dbReference type="InterPro" id="IPR001900">
    <property type="entry name" value="RNase_II/R"/>
</dbReference>
<dbReference type="NCBIfam" id="TIGR02063">
    <property type="entry name" value="RNase_R"/>
    <property type="match status" value="1"/>
</dbReference>
<accession>A0A6N4SN95</accession>
<dbReference type="EMBL" id="CP000383">
    <property type="protein sequence ID" value="ABG57751.1"/>
    <property type="molecule type" value="Genomic_DNA"/>
</dbReference>
<organism evidence="11 12">
    <name type="scientific">Cytophaga hutchinsonii (strain ATCC 33406 / DSM 1761 / CIP 103989 / NBRC 15051 / NCIMB 9469 / D465)</name>
    <dbReference type="NCBI Taxonomy" id="269798"/>
    <lineage>
        <taxon>Bacteria</taxon>
        <taxon>Pseudomonadati</taxon>
        <taxon>Bacteroidota</taxon>
        <taxon>Cytophagia</taxon>
        <taxon>Cytophagales</taxon>
        <taxon>Cytophagaceae</taxon>
        <taxon>Cytophaga</taxon>
    </lineage>
</organism>
<protein>
    <recommendedName>
        <fullName evidence="8">Ribonuclease R</fullName>
        <shortName evidence="8">RNase R</shortName>
        <ecNumber evidence="8">3.1.13.1</ecNumber>
    </recommendedName>
</protein>
<dbReference type="InterPro" id="IPR050180">
    <property type="entry name" value="RNR_Ribonuclease"/>
</dbReference>
<dbReference type="InterPro" id="IPR012340">
    <property type="entry name" value="NA-bd_OB-fold"/>
</dbReference>
<evidence type="ECO:0000256" key="2">
    <source>
        <dbReference type="ARBA" id="ARBA00004496"/>
    </source>
</evidence>
<dbReference type="PANTHER" id="PTHR23355:SF9">
    <property type="entry name" value="DIS3-LIKE EXONUCLEASE 2"/>
    <property type="match status" value="1"/>
</dbReference>
<dbReference type="GO" id="GO:0008859">
    <property type="term" value="F:exoribonuclease II activity"/>
    <property type="evidence" value="ECO:0007669"/>
    <property type="project" value="UniProtKB-UniRule"/>
</dbReference>
<evidence type="ECO:0000259" key="10">
    <source>
        <dbReference type="PROSITE" id="PS50126"/>
    </source>
</evidence>
<dbReference type="CDD" id="cd04471">
    <property type="entry name" value="S1_RNase_R"/>
    <property type="match status" value="1"/>
</dbReference>
<dbReference type="HAMAP" id="MF_01895">
    <property type="entry name" value="RNase_R"/>
    <property type="match status" value="1"/>
</dbReference>
<dbReference type="SMART" id="SM00955">
    <property type="entry name" value="RNB"/>
    <property type="match status" value="1"/>
</dbReference>
<dbReference type="InterPro" id="IPR040476">
    <property type="entry name" value="CSD2"/>
</dbReference>
<reference evidence="11 12" key="1">
    <citation type="journal article" date="2007" name="Appl. Environ. Microbiol.">
        <title>Genome sequence of the cellulolytic gliding bacterium Cytophaga hutchinsonii.</title>
        <authorList>
            <person name="Xie G."/>
            <person name="Bruce D.C."/>
            <person name="Challacombe J.F."/>
            <person name="Chertkov O."/>
            <person name="Detter J.C."/>
            <person name="Gilna P."/>
            <person name="Han C.S."/>
            <person name="Lucas S."/>
            <person name="Misra M."/>
            <person name="Myers G.L."/>
            <person name="Richardson P."/>
            <person name="Tapia R."/>
            <person name="Thayer N."/>
            <person name="Thompson L.S."/>
            <person name="Brettin T.S."/>
            <person name="Henrissat B."/>
            <person name="Wilson D.B."/>
            <person name="McBride M.J."/>
        </authorList>
    </citation>
    <scope>NUCLEOTIDE SEQUENCE [LARGE SCALE GENOMIC DNA]</scope>
    <source>
        <strain evidence="12">ATCC 33406 / DSM 1761 / CIP 103989 / NBRC 15051 / NCIMB 9469 / D465</strain>
    </source>
</reference>
<keyword evidence="4 8" id="KW-0540">Nuclease</keyword>
<dbReference type="Pfam" id="PF17876">
    <property type="entry name" value="CSD2"/>
    <property type="match status" value="1"/>
</dbReference>
<name>A0A6N4SN95_CYTH3</name>
<feature type="compositionally biased region" description="Basic and acidic residues" evidence="9">
    <location>
        <begin position="11"/>
        <end position="20"/>
    </location>
</feature>
<sequence>MRKKTTTTEQSDTKGGESLRSKTTKFFNNSRKNPFSYKELIKKLHLVRDKDKKALKDVLEDLVREGILAKDKSGLYSNAGSSGGESLVTGRVDFVNARFAYVIPEGEKADNDIWISSNKMSGALDGDIVRVAVYKKSGGGNKGTKSAEGEIVEIVERKRTSFVGRIEVSARHAFVVPDGRKMHVDIFIPKEHINGAKTGEKVLVDITAWPTRDEKSPTGKVTEVLGMAGENETEMHAILAEFGLPYEFPNQVIKAAQDITAETSEAEIKKRRDMRGTTTFTIDPEDAKDFDDAISFKYLDNGNWEIGVHIADVSHYVQPGDTLDKEAYRRATSVYLVDRCVPMLPERLSNELCSLRPNEDKLTFSAIFEIDADAKVLDEWFGRTIIHSTRRFSYEQAQEVIETQQGDLVKELTILNTLAKKMRAQRFKEGAISFETVEVKFQLDAKGKPLAVVPKVRKDAHKLIEEFMLLANKRVAEFVFNLRKGKGTSNTMVYRTHDAPNPEKLASLATFAKRFGHKVELDDENAIAKNLNKLSDEVEGKPEQNVLQSLAIRTMSKAIYSIEPDMHFGLAFKHYSHFTSPIRRYPDVMAHRLLQHYLDGGKSADKEYYIEACEHSSAQEKLAAEAERSSIKFKQVEFMQSSIGKEFEGIVSGVTEFGMFVEIVETKCEGMVRLADMDDDFYEVDTDNYRIVGKRNKRMITLGDSVQVIVKSTNLERRTIDLELVKNSDGNRDVNRDALDFSDARKPSKR</sequence>
<evidence type="ECO:0000256" key="6">
    <source>
        <dbReference type="ARBA" id="ARBA00022839"/>
    </source>
</evidence>
<feature type="region of interest" description="Disordered" evidence="9">
    <location>
        <begin position="1"/>
        <end position="23"/>
    </location>
</feature>
<dbReference type="InterPro" id="IPR022966">
    <property type="entry name" value="RNase_II/R_CS"/>
</dbReference>
<dbReference type="InterPro" id="IPR011805">
    <property type="entry name" value="RNase_R"/>
</dbReference>
<gene>
    <name evidence="8 11" type="primary">rnr</name>
    <name evidence="11" type="ordered locus">CHU_0462</name>
</gene>
<keyword evidence="6 8" id="KW-0269">Exonuclease</keyword>
<evidence type="ECO:0000256" key="3">
    <source>
        <dbReference type="ARBA" id="ARBA00022490"/>
    </source>
</evidence>
<dbReference type="OrthoDB" id="9764149at2"/>
<dbReference type="Gene3D" id="2.40.50.140">
    <property type="entry name" value="Nucleic acid-binding proteins"/>
    <property type="match status" value="3"/>
</dbReference>
<dbReference type="Pfam" id="PF00773">
    <property type="entry name" value="RNB"/>
    <property type="match status" value="1"/>
</dbReference>
<dbReference type="GO" id="GO:0006402">
    <property type="term" value="P:mRNA catabolic process"/>
    <property type="evidence" value="ECO:0007669"/>
    <property type="project" value="TreeGrafter"/>
</dbReference>
<feature type="domain" description="S1 motif" evidence="10">
    <location>
        <begin position="644"/>
        <end position="725"/>
    </location>
</feature>
<keyword evidence="7 8" id="KW-0694">RNA-binding</keyword>
<dbReference type="EC" id="3.1.13.1" evidence="8"/>
<dbReference type="PANTHER" id="PTHR23355">
    <property type="entry name" value="RIBONUCLEASE"/>
    <property type="match status" value="1"/>
</dbReference>
<dbReference type="SMART" id="SM00316">
    <property type="entry name" value="S1"/>
    <property type="match status" value="1"/>
</dbReference>
<keyword evidence="3 8" id="KW-0963">Cytoplasm</keyword>
<dbReference type="AlphaFoldDB" id="A0A6N4SN95"/>
<dbReference type="GO" id="GO:0003723">
    <property type="term" value="F:RNA binding"/>
    <property type="evidence" value="ECO:0007669"/>
    <property type="project" value="UniProtKB-UniRule"/>
</dbReference>
<dbReference type="InterPro" id="IPR004476">
    <property type="entry name" value="RNase_II/RNase_R"/>
</dbReference>
<evidence type="ECO:0000313" key="11">
    <source>
        <dbReference type="EMBL" id="ABG57751.1"/>
    </source>
</evidence>
<dbReference type="GO" id="GO:0005829">
    <property type="term" value="C:cytosol"/>
    <property type="evidence" value="ECO:0007669"/>
    <property type="project" value="TreeGrafter"/>
</dbReference>
<dbReference type="SUPFAM" id="SSF50249">
    <property type="entry name" value="Nucleic acid-binding proteins"/>
    <property type="match status" value="4"/>
</dbReference>
<proteinExistence type="inferred from homology"/>
<dbReference type="PROSITE" id="PS50126">
    <property type="entry name" value="S1"/>
    <property type="match status" value="1"/>
</dbReference>
<dbReference type="Pfam" id="PF00575">
    <property type="entry name" value="S1"/>
    <property type="match status" value="1"/>
</dbReference>
<dbReference type="PROSITE" id="PS01175">
    <property type="entry name" value="RIBONUCLEASE_II"/>
    <property type="match status" value="1"/>
</dbReference>
<keyword evidence="5 8" id="KW-0378">Hydrolase</keyword>
<comment type="catalytic activity">
    <reaction evidence="1 8">
        <text>Exonucleolytic cleavage in the 3'- to 5'-direction to yield nucleoside 5'-phosphates.</text>
        <dbReference type="EC" id="3.1.13.1"/>
    </reaction>
</comment>
<evidence type="ECO:0000256" key="8">
    <source>
        <dbReference type="HAMAP-Rule" id="MF_01895"/>
    </source>
</evidence>
<comment type="function">
    <text evidence="8">3'-5' exoribonuclease that releases 5'-nucleoside monophosphates and is involved in maturation of structured RNAs.</text>
</comment>
<dbReference type="Proteomes" id="UP000001822">
    <property type="component" value="Chromosome"/>
</dbReference>
<dbReference type="KEGG" id="chu:CHU_0462"/>
<dbReference type="RefSeq" id="WP_011583867.1">
    <property type="nucleotide sequence ID" value="NC_008255.1"/>
</dbReference>
<evidence type="ECO:0000256" key="5">
    <source>
        <dbReference type="ARBA" id="ARBA00022801"/>
    </source>
</evidence>
<dbReference type="NCBIfam" id="TIGR00358">
    <property type="entry name" value="3_prime_RNase"/>
    <property type="match status" value="1"/>
</dbReference>
<dbReference type="InterPro" id="IPR013223">
    <property type="entry name" value="RNase_B_OB_dom"/>
</dbReference>
<comment type="subcellular location">
    <subcellularLocation>
        <location evidence="2 8">Cytoplasm</location>
    </subcellularLocation>
</comment>
<evidence type="ECO:0000313" key="12">
    <source>
        <dbReference type="Proteomes" id="UP000001822"/>
    </source>
</evidence>
<evidence type="ECO:0000256" key="1">
    <source>
        <dbReference type="ARBA" id="ARBA00001849"/>
    </source>
</evidence>
<dbReference type="InterPro" id="IPR003029">
    <property type="entry name" value="S1_domain"/>
</dbReference>
<evidence type="ECO:0000256" key="7">
    <source>
        <dbReference type="ARBA" id="ARBA00022884"/>
    </source>
</evidence>
<keyword evidence="12" id="KW-1185">Reference proteome</keyword>
<dbReference type="Pfam" id="PF08206">
    <property type="entry name" value="OB_RNB"/>
    <property type="match status" value="1"/>
</dbReference>
<evidence type="ECO:0000256" key="9">
    <source>
        <dbReference type="SAM" id="MobiDB-lite"/>
    </source>
</evidence>
<comment type="similarity">
    <text evidence="8">Belongs to the RNR ribonuclease family. RNase R subfamily.</text>
</comment>